<keyword evidence="2" id="KW-1185">Reference proteome</keyword>
<name>A0A3S5BRR3_9PLAT</name>
<dbReference type="EMBL" id="CAAALY010023871">
    <property type="protein sequence ID" value="VEL15223.1"/>
    <property type="molecule type" value="Genomic_DNA"/>
</dbReference>
<evidence type="ECO:0000313" key="2">
    <source>
        <dbReference type="Proteomes" id="UP000784294"/>
    </source>
</evidence>
<comment type="caution">
    <text evidence="1">The sequence shown here is derived from an EMBL/GenBank/DDBJ whole genome shotgun (WGS) entry which is preliminary data.</text>
</comment>
<proteinExistence type="predicted"/>
<sequence length="145" mass="15499">MLPFGVSETGSNGFAANSRLASQTCLADDANALSAAADGLQALVHLASEFADNTANLAARLTEPDRVLELAGRQLAGLADSRRQFIRASEHLDSVVAKAAAVNQTRIVDAQEADKSLVVARVSRSNIIKIRCSSCRRVFRVYLNK</sequence>
<dbReference type="Proteomes" id="UP000784294">
    <property type="component" value="Unassembled WGS sequence"/>
</dbReference>
<dbReference type="AlphaFoldDB" id="A0A3S5BRR3"/>
<accession>A0A3S5BRR3</accession>
<gene>
    <name evidence="1" type="ORF">PXEA_LOCUS8663</name>
</gene>
<evidence type="ECO:0000313" key="1">
    <source>
        <dbReference type="EMBL" id="VEL15223.1"/>
    </source>
</evidence>
<organism evidence="1 2">
    <name type="scientific">Protopolystoma xenopodis</name>
    <dbReference type="NCBI Taxonomy" id="117903"/>
    <lineage>
        <taxon>Eukaryota</taxon>
        <taxon>Metazoa</taxon>
        <taxon>Spiralia</taxon>
        <taxon>Lophotrochozoa</taxon>
        <taxon>Platyhelminthes</taxon>
        <taxon>Monogenea</taxon>
        <taxon>Polyopisthocotylea</taxon>
        <taxon>Polystomatidea</taxon>
        <taxon>Polystomatidae</taxon>
        <taxon>Protopolystoma</taxon>
    </lineage>
</organism>
<reference evidence="1" key="1">
    <citation type="submission" date="2018-11" db="EMBL/GenBank/DDBJ databases">
        <authorList>
            <consortium name="Pathogen Informatics"/>
        </authorList>
    </citation>
    <scope>NUCLEOTIDE SEQUENCE</scope>
</reference>
<protein>
    <submittedName>
        <fullName evidence="1">Uncharacterized protein</fullName>
    </submittedName>
</protein>